<evidence type="ECO:0000313" key="4">
    <source>
        <dbReference type="Proteomes" id="UP000053989"/>
    </source>
</evidence>
<feature type="domain" description="Protein kinase" evidence="2">
    <location>
        <begin position="1"/>
        <end position="244"/>
    </location>
</feature>
<evidence type="ECO:0000256" key="1">
    <source>
        <dbReference type="SAM" id="MobiDB-lite"/>
    </source>
</evidence>
<dbReference type="Gene3D" id="1.10.510.10">
    <property type="entry name" value="Transferase(Phosphotransferase) domain 1"/>
    <property type="match status" value="1"/>
</dbReference>
<reference evidence="4" key="2">
    <citation type="submission" date="2015-01" db="EMBL/GenBank/DDBJ databases">
        <title>Evolutionary Origins and Diversification of the Mycorrhizal Mutualists.</title>
        <authorList>
            <consortium name="DOE Joint Genome Institute"/>
            <consortium name="Mycorrhizal Genomics Consortium"/>
            <person name="Kohler A."/>
            <person name="Kuo A."/>
            <person name="Nagy L.G."/>
            <person name="Floudas D."/>
            <person name="Copeland A."/>
            <person name="Barry K.W."/>
            <person name="Cichocki N."/>
            <person name="Veneault-Fourrey C."/>
            <person name="LaButti K."/>
            <person name="Lindquist E.A."/>
            <person name="Lipzen A."/>
            <person name="Lundell T."/>
            <person name="Morin E."/>
            <person name="Murat C."/>
            <person name="Riley R."/>
            <person name="Ohm R."/>
            <person name="Sun H."/>
            <person name="Tunlid A."/>
            <person name="Henrissat B."/>
            <person name="Grigoriev I.V."/>
            <person name="Hibbett D.S."/>
            <person name="Martin F."/>
        </authorList>
    </citation>
    <scope>NUCLEOTIDE SEQUENCE [LARGE SCALE GENOMIC DNA]</scope>
    <source>
        <strain evidence="4">Foug A</strain>
    </source>
</reference>
<evidence type="ECO:0000313" key="3">
    <source>
        <dbReference type="EMBL" id="KIM67679.1"/>
    </source>
</evidence>
<evidence type="ECO:0000259" key="2">
    <source>
        <dbReference type="PROSITE" id="PS50011"/>
    </source>
</evidence>
<dbReference type="InterPro" id="IPR011009">
    <property type="entry name" value="Kinase-like_dom_sf"/>
</dbReference>
<proteinExistence type="predicted"/>
<dbReference type="GO" id="GO:0005524">
    <property type="term" value="F:ATP binding"/>
    <property type="evidence" value="ECO:0007669"/>
    <property type="project" value="InterPro"/>
</dbReference>
<dbReference type="Pfam" id="PF07714">
    <property type="entry name" value="PK_Tyr_Ser-Thr"/>
    <property type="match status" value="1"/>
</dbReference>
<dbReference type="InterPro" id="IPR000719">
    <property type="entry name" value="Prot_kinase_dom"/>
</dbReference>
<dbReference type="EMBL" id="KN822011">
    <property type="protein sequence ID" value="KIM67679.1"/>
    <property type="molecule type" value="Genomic_DNA"/>
</dbReference>
<dbReference type="Proteomes" id="UP000053989">
    <property type="component" value="Unassembled WGS sequence"/>
</dbReference>
<dbReference type="HOGENOM" id="CLU_000288_7_18_1"/>
<keyword evidence="4" id="KW-1185">Reference proteome</keyword>
<dbReference type="GO" id="GO:0004674">
    <property type="term" value="F:protein serine/threonine kinase activity"/>
    <property type="evidence" value="ECO:0007669"/>
    <property type="project" value="TreeGrafter"/>
</dbReference>
<name>A0A0C3EHE7_9AGAM</name>
<sequence length="294" mass="33454">MGALGVHQEQGWQSRSFTPVFRLTFSQQILEEFQRWSRLQHQNVLPLLGITTDYEQTVSLVTNWVDKGNSHDYVQDQTVDPRPLLVGIARGLQYLHNQPTIHGDVKGFNVLISDQGHPLLTDYGLSSLVNVSFSQTVSYSNSNTLRWMAPETMKSENQEMTVKGDVWAFGMIALELFTRQVPFPDKQGLHEVNKRVQEGPPDRPDNDSTISRMTDEWWSICLLCWQDQEHRPDMSGVISEIEQIGQRPPEKKDATVDNGKTQERQPAPGDAAKHPQSGCFSPILTRLARIFRSR</sequence>
<protein>
    <recommendedName>
        <fullName evidence="2">Protein kinase domain-containing protein</fullName>
    </recommendedName>
</protein>
<dbReference type="OrthoDB" id="2672723at2759"/>
<dbReference type="InterPro" id="IPR001245">
    <property type="entry name" value="Ser-Thr/Tyr_kinase_cat_dom"/>
</dbReference>
<dbReference type="PROSITE" id="PS50011">
    <property type="entry name" value="PROTEIN_KINASE_DOM"/>
    <property type="match status" value="1"/>
</dbReference>
<dbReference type="STRING" id="1036808.A0A0C3EHE7"/>
<reference evidence="3 4" key="1">
    <citation type="submission" date="2014-04" db="EMBL/GenBank/DDBJ databases">
        <authorList>
            <consortium name="DOE Joint Genome Institute"/>
            <person name="Kuo A."/>
            <person name="Kohler A."/>
            <person name="Nagy L.G."/>
            <person name="Floudas D."/>
            <person name="Copeland A."/>
            <person name="Barry K.W."/>
            <person name="Cichocki N."/>
            <person name="Veneault-Fourrey C."/>
            <person name="LaButti K."/>
            <person name="Lindquist E.A."/>
            <person name="Lipzen A."/>
            <person name="Lundell T."/>
            <person name="Morin E."/>
            <person name="Murat C."/>
            <person name="Sun H."/>
            <person name="Tunlid A."/>
            <person name="Henrissat B."/>
            <person name="Grigoriev I.V."/>
            <person name="Hibbett D.S."/>
            <person name="Martin F."/>
            <person name="Nordberg H.P."/>
            <person name="Cantor M.N."/>
            <person name="Hua S.X."/>
        </authorList>
    </citation>
    <scope>NUCLEOTIDE SEQUENCE [LARGE SCALE GENOMIC DNA]</scope>
    <source>
        <strain evidence="3 4">Foug A</strain>
    </source>
</reference>
<feature type="compositionally biased region" description="Basic and acidic residues" evidence="1">
    <location>
        <begin position="248"/>
        <end position="263"/>
    </location>
</feature>
<dbReference type="SUPFAM" id="SSF56112">
    <property type="entry name" value="Protein kinase-like (PK-like)"/>
    <property type="match status" value="1"/>
</dbReference>
<feature type="region of interest" description="Disordered" evidence="1">
    <location>
        <begin position="242"/>
        <end position="279"/>
    </location>
</feature>
<accession>A0A0C3EHE7</accession>
<dbReference type="SMART" id="SM00220">
    <property type="entry name" value="S_TKc"/>
    <property type="match status" value="1"/>
</dbReference>
<dbReference type="InParanoid" id="A0A0C3EHE7"/>
<dbReference type="AlphaFoldDB" id="A0A0C3EHE7"/>
<dbReference type="InterPro" id="IPR051681">
    <property type="entry name" value="Ser/Thr_Kinases-Pseudokinases"/>
</dbReference>
<organism evidence="3 4">
    <name type="scientific">Scleroderma citrinum Foug A</name>
    <dbReference type="NCBI Taxonomy" id="1036808"/>
    <lineage>
        <taxon>Eukaryota</taxon>
        <taxon>Fungi</taxon>
        <taxon>Dikarya</taxon>
        <taxon>Basidiomycota</taxon>
        <taxon>Agaricomycotina</taxon>
        <taxon>Agaricomycetes</taxon>
        <taxon>Agaricomycetidae</taxon>
        <taxon>Boletales</taxon>
        <taxon>Sclerodermatineae</taxon>
        <taxon>Sclerodermataceae</taxon>
        <taxon>Scleroderma</taxon>
    </lineage>
</organism>
<gene>
    <name evidence="3" type="ORF">SCLCIDRAFT_1064801</name>
</gene>
<dbReference type="PANTHER" id="PTHR44329">
    <property type="entry name" value="SERINE/THREONINE-PROTEIN KINASE TNNI3K-RELATED"/>
    <property type="match status" value="1"/>
</dbReference>